<protein>
    <submittedName>
        <fullName evidence="2">Uncharacterized protein</fullName>
    </submittedName>
</protein>
<name>A0A2X1JDZ9_ECOLX</name>
<feature type="transmembrane region" description="Helical" evidence="1">
    <location>
        <begin position="21"/>
        <end position="38"/>
    </location>
</feature>
<proteinExistence type="predicted"/>
<evidence type="ECO:0000313" key="3">
    <source>
        <dbReference type="Proteomes" id="UP000254181"/>
    </source>
</evidence>
<sequence>MLVWLSRRGMYCMRNFCNHNLISIFFVILNKFIIGYAQCNNIQLIMDCKE</sequence>
<evidence type="ECO:0000313" key="2">
    <source>
        <dbReference type="EMBL" id="STP18243.1"/>
    </source>
</evidence>
<keyword evidence="1" id="KW-0812">Transmembrane</keyword>
<reference evidence="2 3" key="1">
    <citation type="submission" date="2018-06" db="EMBL/GenBank/DDBJ databases">
        <authorList>
            <consortium name="Pathogen Informatics"/>
            <person name="Doyle S."/>
        </authorList>
    </citation>
    <scope>NUCLEOTIDE SEQUENCE [LARGE SCALE GENOMIC DNA]</scope>
    <source>
        <strain evidence="2 3">NCTC9075</strain>
    </source>
</reference>
<keyword evidence="1" id="KW-0472">Membrane</keyword>
<organism evidence="2 3">
    <name type="scientific">Escherichia coli</name>
    <dbReference type="NCBI Taxonomy" id="562"/>
    <lineage>
        <taxon>Bacteria</taxon>
        <taxon>Pseudomonadati</taxon>
        <taxon>Pseudomonadota</taxon>
        <taxon>Gammaproteobacteria</taxon>
        <taxon>Enterobacterales</taxon>
        <taxon>Enterobacteriaceae</taxon>
        <taxon>Escherichia</taxon>
    </lineage>
</organism>
<accession>A0A2X1JDZ9</accession>
<evidence type="ECO:0000256" key="1">
    <source>
        <dbReference type="SAM" id="Phobius"/>
    </source>
</evidence>
<keyword evidence="1" id="KW-1133">Transmembrane helix</keyword>
<gene>
    <name evidence="2" type="ORF">NCTC9075_01689</name>
</gene>
<dbReference type="EMBL" id="UGEM01000004">
    <property type="protein sequence ID" value="STP18243.1"/>
    <property type="molecule type" value="Genomic_DNA"/>
</dbReference>
<dbReference type="Proteomes" id="UP000254181">
    <property type="component" value="Unassembled WGS sequence"/>
</dbReference>
<dbReference type="AlphaFoldDB" id="A0A2X1JDZ9"/>